<dbReference type="OrthoDB" id="9810939at2"/>
<dbReference type="Pfam" id="PF00861">
    <property type="entry name" value="Ribosomal_L18p"/>
    <property type="match status" value="1"/>
</dbReference>
<keyword evidence="2 7" id="KW-0699">rRNA-binding</keyword>
<dbReference type="GO" id="GO:0022625">
    <property type="term" value="C:cytosolic large ribosomal subunit"/>
    <property type="evidence" value="ECO:0007669"/>
    <property type="project" value="TreeGrafter"/>
</dbReference>
<dbReference type="PANTHER" id="PTHR12899:SF3">
    <property type="entry name" value="LARGE RIBOSOMAL SUBUNIT PROTEIN UL18M"/>
    <property type="match status" value="1"/>
</dbReference>
<dbReference type="EMBL" id="LT629759">
    <property type="protein sequence ID" value="SDR95217.1"/>
    <property type="molecule type" value="Genomic_DNA"/>
</dbReference>
<dbReference type="AlphaFoldDB" id="A0A1H1N8E9"/>
<comment type="subunit">
    <text evidence="7">Part of the 50S ribosomal subunit; part of the 5S rRNA/L5/L18/L25 subcomplex. Contacts the 5S and 23S rRNAs.</text>
</comment>
<sequence>MNKNQAKRASLQRRKRRVRAKVFGTAERPRLSVHRTNAHIYAQVIDDKDGKTICSASTLSPEFKETGKIGSNKEAAEFVGKLVGERAVAKGVTEVTFDRGGFIYHGRVQALADGARAAGLKF</sequence>
<dbReference type="Proteomes" id="UP000198528">
    <property type="component" value="Unassembled WGS sequence"/>
</dbReference>
<dbReference type="GO" id="GO:0003735">
    <property type="term" value="F:structural constituent of ribosome"/>
    <property type="evidence" value="ECO:0007669"/>
    <property type="project" value="InterPro"/>
</dbReference>
<dbReference type="GO" id="GO:0006412">
    <property type="term" value="P:translation"/>
    <property type="evidence" value="ECO:0007669"/>
    <property type="project" value="UniProtKB-UniRule"/>
</dbReference>
<dbReference type="RefSeq" id="WP_090847712.1">
    <property type="nucleotide sequence ID" value="NZ_FMZL01000030.1"/>
</dbReference>
<dbReference type="GeneID" id="78501068"/>
<dbReference type="InterPro" id="IPR004389">
    <property type="entry name" value="Ribosomal_uL18_bac-type"/>
</dbReference>
<keyword evidence="3 7" id="KW-0694">RNA-binding</keyword>
<dbReference type="HAMAP" id="MF_01337_B">
    <property type="entry name" value="Ribosomal_uL18_B"/>
    <property type="match status" value="1"/>
</dbReference>
<evidence type="ECO:0000256" key="6">
    <source>
        <dbReference type="ARBA" id="ARBA00035197"/>
    </source>
</evidence>
<dbReference type="PANTHER" id="PTHR12899">
    <property type="entry name" value="39S RIBOSOMAL PROTEIN L18, MITOCHONDRIAL"/>
    <property type="match status" value="1"/>
</dbReference>
<evidence type="ECO:0000256" key="2">
    <source>
        <dbReference type="ARBA" id="ARBA00022730"/>
    </source>
</evidence>
<dbReference type="STRING" id="604330.SAMN04489857_1735"/>
<dbReference type="Gene3D" id="3.30.420.100">
    <property type="match status" value="1"/>
</dbReference>
<evidence type="ECO:0000256" key="3">
    <source>
        <dbReference type="ARBA" id="ARBA00022884"/>
    </source>
</evidence>
<dbReference type="InterPro" id="IPR005484">
    <property type="entry name" value="Ribosomal_uL18_bac/plant/anim"/>
</dbReference>
<name>A0A1H1N8E9_9ACTN</name>
<dbReference type="EMBL" id="FMZL01000030">
    <property type="protein sequence ID" value="SDC63362.1"/>
    <property type="molecule type" value="Genomic_DNA"/>
</dbReference>
<gene>
    <name evidence="7" type="primary">rplR</name>
    <name evidence="8" type="ORF">SAMN04487824_1306</name>
    <name evidence="9" type="ORF">SAMN04489857_1735</name>
</gene>
<proteinExistence type="inferred from homology"/>
<dbReference type="SUPFAM" id="SSF53137">
    <property type="entry name" value="Translational machinery components"/>
    <property type="match status" value="1"/>
</dbReference>
<dbReference type="GO" id="GO:0008097">
    <property type="term" value="F:5S rRNA binding"/>
    <property type="evidence" value="ECO:0007669"/>
    <property type="project" value="TreeGrafter"/>
</dbReference>
<evidence type="ECO:0000256" key="7">
    <source>
        <dbReference type="HAMAP-Rule" id="MF_01337"/>
    </source>
</evidence>
<evidence type="ECO:0000313" key="11">
    <source>
        <dbReference type="Proteomes" id="UP000199480"/>
    </source>
</evidence>
<evidence type="ECO:0000313" key="10">
    <source>
        <dbReference type="Proteomes" id="UP000198528"/>
    </source>
</evidence>
<comment type="similarity">
    <text evidence="1 7">Belongs to the universal ribosomal protein uL18 family.</text>
</comment>
<evidence type="ECO:0000313" key="8">
    <source>
        <dbReference type="EMBL" id="SDC63362.1"/>
    </source>
</evidence>
<evidence type="ECO:0000256" key="1">
    <source>
        <dbReference type="ARBA" id="ARBA00007116"/>
    </source>
</evidence>
<reference evidence="10 11" key="2">
    <citation type="submission" date="2016-10" db="EMBL/GenBank/DDBJ databases">
        <authorList>
            <person name="Varghese N."/>
            <person name="Submissions S."/>
        </authorList>
    </citation>
    <scope>NUCLEOTIDE SEQUENCE [LARGE SCALE GENOMIC DNA]</scope>
    <source>
        <strain evidence="10">DSM 22619</strain>
        <strain evidence="11">DSM 22620</strain>
    </source>
</reference>
<evidence type="ECO:0000313" key="9">
    <source>
        <dbReference type="EMBL" id="SDR95217.1"/>
    </source>
</evidence>
<accession>A0A1H1N8E9</accession>
<evidence type="ECO:0000256" key="4">
    <source>
        <dbReference type="ARBA" id="ARBA00022980"/>
    </source>
</evidence>
<dbReference type="NCBIfam" id="TIGR00060">
    <property type="entry name" value="L18_bact"/>
    <property type="match status" value="1"/>
</dbReference>
<dbReference type="InterPro" id="IPR057268">
    <property type="entry name" value="Ribosomal_L18"/>
</dbReference>
<evidence type="ECO:0000256" key="5">
    <source>
        <dbReference type="ARBA" id="ARBA00023274"/>
    </source>
</evidence>
<dbReference type="Proteomes" id="UP000199480">
    <property type="component" value="Chromosome I"/>
</dbReference>
<keyword evidence="10" id="KW-1185">Reference proteome</keyword>
<keyword evidence="4 7" id="KW-0689">Ribosomal protein</keyword>
<dbReference type="CDD" id="cd00432">
    <property type="entry name" value="Ribosomal_L18_L5e"/>
    <property type="match status" value="1"/>
</dbReference>
<reference evidence="9" key="1">
    <citation type="submission" date="2016-10" db="EMBL/GenBank/DDBJ databases">
        <authorList>
            <person name="de Groot N.N."/>
        </authorList>
    </citation>
    <scope>NUCLEOTIDE SEQUENCE [LARGE SCALE GENOMIC DNA]</scope>
    <source>
        <strain evidence="8">DSM 22619</strain>
        <strain evidence="9">DSM 22620</strain>
    </source>
</reference>
<keyword evidence="5 7" id="KW-0687">Ribonucleoprotein</keyword>
<protein>
    <recommendedName>
        <fullName evidence="6 7">Large ribosomal subunit protein uL18</fullName>
    </recommendedName>
</protein>
<comment type="function">
    <text evidence="7">This is one of the proteins that bind and probably mediate the attachment of the 5S RNA into the large ribosomal subunit, where it forms part of the central protuberance.</text>
</comment>
<dbReference type="FunFam" id="3.30.420.100:FF:000001">
    <property type="entry name" value="50S ribosomal protein L18"/>
    <property type="match status" value="1"/>
</dbReference>
<organism evidence="9 11">
    <name type="scientific">Parafannyhessea umbonata</name>
    <dbReference type="NCBI Taxonomy" id="604330"/>
    <lineage>
        <taxon>Bacteria</taxon>
        <taxon>Bacillati</taxon>
        <taxon>Actinomycetota</taxon>
        <taxon>Coriobacteriia</taxon>
        <taxon>Coriobacteriales</taxon>
        <taxon>Atopobiaceae</taxon>
        <taxon>Parafannyhessea</taxon>
    </lineage>
</organism>